<dbReference type="EMBL" id="MU004306">
    <property type="protein sequence ID" value="KAF2659546.1"/>
    <property type="molecule type" value="Genomic_DNA"/>
</dbReference>
<feature type="compositionally biased region" description="Polar residues" evidence="1">
    <location>
        <begin position="12"/>
        <end position="23"/>
    </location>
</feature>
<dbReference type="AlphaFoldDB" id="A0A6A6TJE3"/>
<evidence type="ECO:0000313" key="2">
    <source>
        <dbReference type="EMBL" id="KAF2659546.1"/>
    </source>
</evidence>
<name>A0A6A6TJE3_9PLEO</name>
<feature type="region of interest" description="Disordered" evidence="1">
    <location>
        <begin position="1"/>
        <end position="60"/>
    </location>
</feature>
<dbReference type="Proteomes" id="UP000799324">
    <property type="component" value="Unassembled WGS sequence"/>
</dbReference>
<gene>
    <name evidence="2" type="ORF">K491DRAFT_675526</name>
</gene>
<organism evidence="2 3">
    <name type="scientific">Lophiostoma macrostomum CBS 122681</name>
    <dbReference type="NCBI Taxonomy" id="1314788"/>
    <lineage>
        <taxon>Eukaryota</taxon>
        <taxon>Fungi</taxon>
        <taxon>Dikarya</taxon>
        <taxon>Ascomycota</taxon>
        <taxon>Pezizomycotina</taxon>
        <taxon>Dothideomycetes</taxon>
        <taxon>Pleosporomycetidae</taxon>
        <taxon>Pleosporales</taxon>
        <taxon>Lophiostomataceae</taxon>
        <taxon>Lophiostoma</taxon>
    </lineage>
</organism>
<keyword evidence="3" id="KW-1185">Reference proteome</keyword>
<accession>A0A6A6TJE3</accession>
<protein>
    <submittedName>
        <fullName evidence="2">Uncharacterized protein</fullName>
    </submittedName>
</protein>
<evidence type="ECO:0000313" key="3">
    <source>
        <dbReference type="Proteomes" id="UP000799324"/>
    </source>
</evidence>
<reference evidence="2" key="1">
    <citation type="journal article" date="2020" name="Stud. Mycol.">
        <title>101 Dothideomycetes genomes: a test case for predicting lifestyles and emergence of pathogens.</title>
        <authorList>
            <person name="Haridas S."/>
            <person name="Albert R."/>
            <person name="Binder M."/>
            <person name="Bloem J."/>
            <person name="Labutti K."/>
            <person name="Salamov A."/>
            <person name="Andreopoulos B."/>
            <person name="Baker S."/>
            <person name="Barry K."/>
            <person name="Bills G."/>
            <person name="Bluhm B."/>
            <person name="Cannon C."/>
            <person name="Castanera R."/>
            <person name="Culley D."/>
            <person name="Daum C."/>
            <person name="Ezra D."/>
            <person name="Gonzalez J."/>
            <person name="Henrissat B."/>
            <person name="Kuo A."/>
            <person name="Liang C."/>
            <person name="Lipzen A."/>
            <person name="Lutzoni F."/>
            <person name="Magnuson J."/>
            <person name="Mondo S."/>
            <person name="Nolan M."/>
            <person name="Ohm R."/>
            <person name="Pangilinan J."/>
            <person name="Park H.-J."/>
            <person name="Ramirez L."/>
            <person name="Alfaro M."/>
            <person name="Sun H."/>
            <person name="Tritt A."/>
            <person name="Yoshinaga Y."/>
            <person name="Zwiers L.-H."/>
            <person name="Turgeon B."/>
            <person name="Goodwin S."/>
            <person name="Spatafora J."/>
            <person name="Crous P."/>
            <person name="Grigoriev I."/>
        </authorList>
    </citation>
    <scope>NUCLEOTIDE SEQUENCE</scope>
    <source>
        <strain evidence="2">CBS 122681</strain>
    </source>
</reference>
<sequence>MGETDVPHNRISLFSATGNSSRGASHPSKKWQPKRLFPTPSRCPHQNTLGEDPFDTGPLMEQSDYIANNQLNQENATASWHGSQEPVQKDLREDVQEEGFTEADTGSQGCNPAVLEIQTLCLPRNPTITGIEHPWIRMTSQGPHLQVPAITGLRNQH</sequence>
<proteinExistence type="predicted"/>
<evidence type="ECO:0000256" key="1">
    <source>
        <dbReference type="SAM" id="MobiDB-lite"/>
    </source>
</evidence>